<evidence type="ECO:0000313" key="6">
    <source>
        <dbReference type="EMBL" id="KAK1922805.1"/>
    </source>
</evidence>
<dbReference type="PANTHER" id="PTHR45339">
    <property type="entry name" value="HYBRID SIGNAL TRANSDUCTION HISTIDINE KINASE J"/>
    <property type="match status" value="1"/>
</dbReference>
<dbReference type="SUPFAM" id="SSF52172">
    <property type="entry name" value="CheY-like"/>
    <property type="match status" value="1"/>
</dbReference>
<reference evidence="6" key="1">
    <citation type="submission" date="2023-02" db="EMBL/GenBank/DDBJ databases">
        <title>Identification and recombinant expression of a fungal hydrolase from Papiliotrema laurentii that hydrolyzes apple cutin and clears colloidal polyester polyurethane.</title>
        <authorList>
            <consortium name="DOE Joint Genome Institute"/>
            <person name="Roman V.A."/>
            <person name="Bojanowski C."/>
            <person name="Crable B.R."/>
            <person name="Wagner D.N."/>
            <person name="Hung C.S."/>
            <person name="Nadeau L.J."/>
            <person name="Schratz L."/>
            <person name="Haridas S."/>
            <person name="Pangilinan J."/>
            <person name="Lipzen A."/>
            <person name="Na H."/>
            <person name="Yan M."/>
            <person name="Ng V."/>
            <person name="Grigoriev I.V."/>
            <person name="Spatafora J.W."/>
            <person name="Barlow D."/>
            <person name="Biffinger J."/>
            <person name="Kelley-Loughnane N."/>
            <person name="Varaljay V.A."/>
            <person name="Crookes-Goodson W.J."/>
        </authorList>
    </citation>
    <scope>NUCLEOTIDE SEQUENCE</scope>
    <source>
        <strain evidence="6">5307AH</strain>
    </source>
</reference>
<evidence type="ECO:0000256" key="2">
    <source>
        <dbReference type="ARBA" id="ARBA00023012"/>
    </source>
</evidence>
<dbReference type="EMBL" id="JAODAN010000008">
    <property type="protein sequence ID" value="KAK1922805.1"/>
    <property type="molecule type" value="Genomic_DNA"/>
</dbReference>
<gene>
    <name evidence="6" type="ORF">DB88DRAFT_496333</name>
</gene>
<dbReference type="GO" id="GO:0000160">
    <property type="term" value="P:phosphorelay signal transduction system"/>
    <property type="evidence" value="ECO:0007669"/>
    <property type="project" value="UniProtKB-KW"/>
</dbReference>
<evidence type="ECO:0000256" key="3">
    <source>
        <dbReference type="PROSITE-ProRule" id="PRU00169"/>
    </source>
</evidence>
<dbReference type="AlphaFoldDB" id="A0AAD9CWC3"/>
<feature type="region of interest" description="Disordered" evidence="4">
    <location>
        <begin position="54"/>
        <end position="103"/>
    </location>
</feature>
<comment type="caution">
    <text evidence="6">The sequence shown here is derived from an EMBL/GenBank/DDBJ whole genome shotgun (WGS) entry which is preliminary data.</text>
</comment>
<protein>
    <recommendedName>
        <fullName evidence="5">Response regulatory domain-containing protein</fullName>
    </recommendedName>
</protein>
<dbReference type="PANTHER" id="PTHR45339:SF1">
    <property type="entry name" value="HYBRID SIGNAL TRANSDUCTION HISTIDINE KINASE J"/>
    <property type="match status" value="1"/>
</dbReference>
<dbReference type="Gene3D" id="3.40.50.2300">
    <property type="match status" value="1"/>
</dbReference>
<proteinExistence type="predicted"/>
<feature type="compositionally biased region" description="Gly residues" evidence="4">
    <location>
        <begin position="62"/>
        <end position="79"/>
    </location>
</feature>
<dbReference type="InterPro" id="IPR011006">
    <property type="entry name" value="CheY-like_superfamily"/>
</dbReference>
<keyword evidence="7" id="KW-1185">Reference proteome</keyword>
<evidence type="ECO:0000256" key="4">
    <source>
        <dbReference type="SAM" id="MobiDB-lite"/>
    </source>
</evidence>
<feature type="modified residue" description="4-aspartylphosphate" evidence="3">
    <location>
        <position position="37"/>
    </location>
</feature>
<sequence length="158" mass="17418">MLGRLARSVPMVTSAAEDGQEALDRFKTFHPDLVLTDVSMPRMDGITAAAHMREFERRTVGGQEGRGGAVENGLGGGKDGNAEENDDDDEEDEDERDDETQARSMIYAITGLGSSDPRLKTDAMVGKARLDGWLIKGQDKLTRIKEIVEQARKRVRLE</sequence>
<organism evidence="6 7">
    <name type="scientific">Papiliotrema laurentii</name>
    <name type="common">Cryptococcus laurentii</name>
    <dbReference type="NCBI Taxonomy" id="5418"/>
    <lineage>
        <taxon>Eukaryota</taxon>
        <taxon>Fungi</taxon>
        <taxon>Dikarya</taxon>
        <taxon>Basidiomycota</taxon>
        <taxon>Agaricomycotina</taxon>
        <taxon>Tremellomycetes</taxon>
        <taxon>Tremellales</taxon>
        <taxon>Rhynchogastremaceae</taxon>
        <taxon>Papiliotrema</taxon>
    </lineage>
</organism>
<feature type="compositionally biased region" description="Acidic residues" evidence="4">
    <location>
        <begin position="82"/>
        <end position="98"/>
    </location>
</feature>
<feature type="domain" description="Response regulatory" evidence="5">
    <location>
        <begin position="1"/>
        <end position="151"/>
    </location>
</feature>
<dbReference type="Proteomes" id="UP001182556">
    <property type="component" value="Unassembled WGS sequence"/>
</dbReference>
<accession>A0AAD9CWC3</accession>
<name>A0AAD9CWC3_PAPLA</name>
<dbReference type="PROSITE" id="PS50110">
    <property type="entry name" value="RESPONSE_REGULATORY"/>
    <property type="match status" value="1"/>
</dbReference>
<keyword evidence="2" id="KW-0902">Two-component regulatory system</keyword>
<dbReference type="InterPro" id="IPR001789">
    <property type="entry name" value="Sig_transdc_resp-reg_receiver"/>
</dbReference>
<dbReference type="Pfam" id="PF00072">
    <property type="entry name" value="Response_reg"/>
    <property type="match status" value="1"/>
</dbReference>
<evidence type="ECO:0000313" key="7">
    <source>
        <dbReference type="Proteomes" id="UP001182556"/>
    </source>
</evidence>
<keyword evidence="1 3" id="KW-0597">Phosphoprotein</keyword>
<evidence type="ECO:0000259" key="5">
    <source>
        <dbReference type="PROSITE" id="PS50110"/>
    </source>
</evidence>
<evidence type="ECO:0000256" key="1">
    <source>
        <dbReference type="ARBA" id="ARBA00022553"/>
    </source>
</evidence>